<name>Q0B1I4_BURCM</name>
<dbReference type="DNASU" id="4315349"/>
<dbReference type="KEGG" id="bam:Bamb_6445"/>
<gene>
    <name evidence="2" type="ordered locus">Bamb_6445</name>
</gene>
<evidence type="ECO:0000313" key="3">
    <source>
        <dbReference type="Proteomes" id="UP000000662"/>
    </source>
</evidence>
<dbReference type="InterPro" id="IPR025979">
    <property type="entry name" value="ChrR-like_cupin_dom"/>
</dbReference>
<keyword evidence="3" id="KW-1185">Reference proteome</keyword>
<dbReference type="InterPro" id="IPR011051">
    <property type="entry name" value="RmlC_Cupin_sf"/>
</dbReference>
<dbReference type="CDD" id="cd20303">
    <property type="entry name" value="cupin_ChrR_1"/>
    <property type="match status" value="1"/>
</dbReference>
<dbReference type="eggNOG" id="COG3806">
    <property type="taxonomic scope" value="Bacteria"/>
</dbReference>
<evidence type="ECO:0000313" key="2">
    <source>
        <dbReference type="EMBL" id="ABI91989.1"/>
    </source>
</evidence>
<dbReference type="Pfam" id="PF12973">
    <property type="entry name" value="Cupin_7"/>
    <property type="match status" value="1"/>
</dbReference>
<protein>
    <submittedName>
        <fullName evidence="2">Anti-ECFsigma factor, ChrR</fullName>
    </submittedName>
</protein>
<feature type="domain" description="ChrR-like cupin" evidence="1">
    <location>
        <begin position="31"/>
        <end position="133"/>
    </location>
</feature>
<dbReference type="AlphaFoldDB" id="Q0B1I4"/>
<evidence type="ECO:0000259" key="1">
    <source>
        <dbReference type="Pfam" id="PF12973"/>
    </source>
</evidence>
<sequence>MSWPLDDETASPHFSIRCLEEPMLINADFSRRAIVTPHEYQWVASPQGGVERVMLDRVGAEKARATSIVRYAPGSHFPRHQHPAGEEILVLSGTFSDEGGHYPAGWYLRNPPGSCHQPSSREGAMIFVKLRQMPLHEARRVRVDTRDPAAWRRQNGREVCPLFADDAEQVCLHRMAPNDALVAAQGDGAELLVLTGAVVAEGEIYGRGSWIRVPADDSLHVVAASQGATVYLKTGLPVAIGAEV</sequence>
<dbReference type="Proteomes" id="UP000000662">
    <property type="component" value="Chromosome 3"/>
</dbReference>
<accession>Q0B1I4</accession>
<reference evidence="2" key="1">
    <citation type="submission" date="2006-08" db="EMBL/GenBank/DDBJ databases">
        <title>Complete sequence of Chromosome 3 of Burkholderia cepacia AMMD.</title>
        <authorList>
            <consortium name="US DOE Joint Genome Institute"/>
            <person name="Copeland A."/>
            <person name="Lucas S."/>
            <person name="Lapidus A."/>
            <person name="Barry K."/>
            <person name="Detter J.C."/>
            <person name="Glavina del Rio T."/>
            <person name="Hammon N."/>
            <person name="Israni S."/>
            <person name="Pitluck S."/>
            <person name="Bruce D."/>
            <person name="Chain P."/>
            <person name="Malfatti S."/>
            <person name="Shin M."/>
            <person name="Vergez L."/>
            <person name="Schmutz J."/>
            <person name="Larimer F."/>
            <person name="Land M."/>
            <person name="Hauser L."/>
            <person name="Kyrpides N."/>
            <person name="Kim E."/>
            <person name="Parke J."/>
            <person name="Coenye T."/>
            <person name="Konstantinidis K."/>
            <person name="Ramette A."/>
            <person name="Tiedje J."/>
            <person name="Richardson P."/>
        </authorList>
    </citation>
    <scope>NUCLEOTIDE SEQUENCE</scope>
    <source>
        <strain evidence="2">AMMD</strain>
    </source>
</reference>
<dbReference type="Gene3D" id="2.60.120.10">
    <property type="entry name" value="Jelly Rolls"/>
    <property type="match status" value="1"/>
</dbReference>
<organism evidence="2 3">
    <name type="scientific">Burkholderia ambifaria (strain ATCC BAA-244 / DSM 16087 / CCUG 44356 / LMG 19182 / AMMD)</name>
    <name type="common">Burkholderia cepacia (strain AMMD)</name>
    <dbReference type="NCBI Taxonomy" id="339670"/>
    <lineage>
        <taxon>Bacteria</taxon>
        <taxon>Pseudomonadati</taxon>
        <taxon>Pseudomonadota</taxon>
        <taxon>Betaproteobacteria</taxon>
        <taxon>Burkholderiales</taxon>
        <taxon>Burkholderiaceae</taxon>
        <taxon>Burkholderia</taxon>
        <taxon>Burkholderia cepacia complex</taxon>
    </lineage>
</organism>
<proteinExistence type="predicted"/>
<dbReference type="EMBL" id="CP000442">
    <property type="protein sequence ID" value="ABI91989.1"/>
    <property type="molecule type" value="Genomic_DNA"/>
</dbReference>
<dbReference type="InterPro" id="IPR014710">
    <property type="entry name" value="RmlC-like_jellyroll"/>
</dbReference>
<dbReference type="SUPFAM" id="SSF51182">
    <property type="entry name" value="RmlC-like cupins"/>
    <property type="match status" value="2"/>
</dbReference>